<comment type="caution">
    <text evidence="1">The sequence shown here is derived from an EMBL/GenBank/DDBJ whole genome shotgun (WGS) entry which is preliminary data.</text>
</comment>
<evidence type="ECO:0000313" key="2">
    <source>
        <dbReference type="Proteomes" id="UP000218327"/>
    </source>
</evidence>
<reference evidence="2" key="1">
    <citation type="submission" date="2017-08" db="EMBL/GenBank/DDBJ databases">
        <title>A dynamic microbial community with high functional redundancy inhabits the cold, oxic subseafloor aquifer.</title>
        <authorList>
            <person name="Tully B.J."/>
            <person name="Wheat C.G."/>
            <person name="Glazer B.T."/>
            <person name="Huber J.A."/>
        </authorList>
    </citation>
    <scope>NUCLEOTIDE SEQUENCE [LARGE SCALE GENOMIC DNA]</scope>
</reference>
<gene>
    <name evidence="1" type="ORF">COA96_10175</name>
</gene>
<evidence type="ECO:0008006" key="3">
    <source>
        <dbReference type="Google" id="ProtNLM"/>
    </source>
</evidence>
<proteinExistence type="predicted"/>
<dbReference type="Proteomes" id="UP000218327">
    <property type="component" value="Unassembled WGS sequence"/>
</dbReference>
<name>A0A2A5AXX5_9GAMM</name>
<protein>
    <recommendedName>
        <fullName evidence="3">AP2 domain-containing protein</fullName>
    </recommendedName>
</protein>
<sequence length="203" mass="23432">MNKLAKTQNQRKIVLRHGINDANYVVKPTVDGKVVICPFYATWYNMLERCYSHALHNHFPTYIGCTVHSSWLSFMTFRRWMSKQDWDDKCLDKDIIIVGNKHYSPMTCVFVSHEVNTLLNTNDAIRGECPLGVRKHRNSFQAQIRIHGKTKYLGRFVTPEQASVADNIAKAEYIRTTALGQTDPRIISALMRHAILYEDGMIK</sequence>
<dbReference type="EMBL" id="NVVJ01000030">
    <property type="protein sequence ID" value="PCJ24102.1"/>
    <property type="molecule type" value="Genomic_DNA"/>
</dbReference>
<dbReference type="SUPFAM" id="SSF54171">
    <property type="entry name" value="DNA-binding domain"/>
    <property type="match status" value="1"/>
</dbReference>
<evidence type="ECO:0000313" key="1">
    <source>
        <dbReference type="EMBL" id="PCJ24102.1"/>
    </source>
</evidence>
<dbReference type="GO" id="GO:0003677">
    <property type="term" value="F:DNA binding"/>
    <property type="evidence" value="ECO:0007669"/>
    <property type="project" value="InterPro"/>
</dbReference>
<organism evidence="1 2">
    <name type="scientific">SAR86 cluster bacterium</name>
    <dbReference type="NCBI Taxonomy" id="2030880"/>
    <lineage>
        <taxon>Bacteria</taxon>
        <taxon>Pseudomonadati</taxon>
        <taxon>Pseudomonadota</taxon>
        <taxon>Gammaproteobacteria</taxon>
        <taxon>SAR86 cluster</taxon>
    </lineage>
</organism>
<dbReference type="InterPro" id="IPR016177">
    <property type="entry name" value="DNA-bd_dom_sf"/>
</dbReference>
<dbReference type="AlphaFoldDB" id="A0A2A5AXX5"/>
<accession>A0A2A5AXX5</accession>